<dbReference type="SMART" id="SM00382">
    <property type="entry name" value="AAA"/>
    <property type="match status" value="1"/>
</dbReference>
<evidence type="ECO:0000256" key="2">
    <source>
        <dbReference type="ARBA" id="ARBA00022840"/>
    </source>
</evidence>
<dbReference type="RefSeq" id="WP_025703953.1">
    <property type="nucleotide sequence ID" value="NZ_CP009287.1"/>
</dbReference>
<dbReference type="InterPro" id="IPR003593">
    <property type="entry name" value="AAA+_ATPase"/>
</dbReference>
<dbReference type="PROSITE" id="PS50893">
    <property type="entry name" value="ABC_TRANSPORTER_2"/>
    <property type="match status" value="1"/>
</dbReference>
<evidence type="ECO:0000256" key="1">
    <source>
        <dbReference type="ARBA" id="ARBA00022741"/>
    </source>
</evidence>
<evidence type="ECO:0000313" key="5">
    <source>
        <dbReference type="Proteomes" id="UP000029500"/>
    </source>
</evidence>
<dbReference type="PROSITE" id="PS00211">
    <property type="entry name" value="ABC_TRANSPORTER_1"/>
    <property type="match status" value="1"/>
</dbReference>
<dbReference type="InterPro" id="IPR003439">
    <property type="entry name" value="ABC_transporter-like_ATP-bd"/>
</dbReference>
<dbReference type="Gene3D" id="3.40.50.300">
    <property type="entry name" value="P-loop containing nucleotide triphosphate hydrolases"/>
    <property type="match status" value="1"/>
</dbReference>
<dbReference type="AlphaFoldDB" id="A0A089NCQ9"/>
<dbReference type="eggNOG" id="COG1131">
    <property type="taxonomic scope" value="Bacteria"/>
</dbReference>
<evidence type="ECO:0000259" key="3">
    <source>
        <dbReference type="PROSITE" id="PS50893"/>
    </source>
</evidence>
<sequence>MVQQAIELRNVSKKRRRGKTIGPLDLNLPQGYITALVGQNGSGKSTMLHMLLQLTFPDEGEIRWFESPYADGLPLALRQRIAYVPETSQAEEKYWNAAEAAEFRRHWYPAWDQGYFEELLAKFEVPQDAKLGKMSKGERRKFEIAAALAARPQLLLLDEPSSGLDPFAWKAMIETLRKYMDETSATVVISTHIVEEVRRLADYIVLMHHGQLLGMAEKDSLFGSWSEISVQVEDEEELRELAEELPGALHFTIETPGVASFITPKAQQNEKRIHDLGVKVIKSRILELDEILSLWTQGHRPTLIDQERGD</sequence>
<dbReference type="STRING" id="189425.PGRAT_03055"/>
<gene>
    <name evidence="4" type="ORF">PGRAT_03055</name>
</gene>
<dbReference type="PANTHER" id="PTHR43158">
    <property type="entry name" value="SKFA PEPTIDE EXPORT ATP-BINDING PROTEIN SKFE"/>
    <property type="match status" value="1"/>
</dbReference>
<name>A0A089NCQ9_9BACL</name>
<dbReference type="OrthoDB" id="2960217at2"/>
<protein>
    <submittedName>
        <fullName evidence="4">Multidrug ABC transporter ATPase</fullName>
    </submittedName>
</protein>
<dbReference type="GO" id="GO:0005524">
    <property type="term" value="F:ATP binding"/>
    <property type="evidence" value="ECO:0007669"/>
    <property type="project" value="UniProtKB-KW"/>
</dbReference>
<feature type="domain" description="ABC transporter" evidence="3">
    <location>
        <begin position="6"/>
        <end position="234"/>
    </location>
</feature>
<evidence type="ECO:0000313" key="4">
    <source>
        <dbReference type="EMBL" id="AIQ66739.1"/>
    </source>
</evidence>
<dbReference type="EMBL" id="CP009287">
    <property type="protein sequence ID" value="AIQ66739.1"/>
    <property type="molecule type" value="Genomic_DNA"/>
</dbReference>
<proteinExistence type="predicted"/>
<dbReference type="GO" id="GO:0016887">
    <property type="term" value="F:ATP hydrolysis activity"/>
    <property type="evidence" value="ECO:0007669"/>
    <property type="project" value="InterPro"/>
</dbReference>
<keyword evidence="1" id="KW-0547">Nucleotide-binding</keyword>
<keyword evidence="5" id="KW-1185">Reference proteome</keyword>
<reference evidence="4 5" key="1">
    <citation type="submission" date="2014-08" db="EMBL/GenBank/DDBJ databases">
        <title>Comparative genomics of the Paenibacillus odorifer group.</title>
        <authorList>
            <person name="den Bakker H.C."/>
            <person name="Tsai Y.-C."/>
            <person name="Martin N."/>
            <person name="Korlach J."/>
            <person name="Wiedmann M."/>
        </authorList>
    </citation>
    <scope>NUCLEOTIDE SEQUENCE [LARGE SCALE GENOMIC DNA]</scope>
    <source>
        <strain evidence="4 5">DSM 15220</strain>
    </source>
</reference>
<dbReference type="Pfam" id="PF00005">
    <property type="entry name" value="ABC_tran"/>
    <property type="match status" value="1"/>
</dbReference>
<dbReference type="CDD" id="cd03230">
    <property type="entry name" value="ABC_DR_subfamily_A"/>
    <property type="match status" value="1"/>
</dbReference>
<organism evidence="4 5">
    <name type="scientific">Paenibacillus graminis</name>
    <dbReference type="NCBI Taxonomy" id="189425"/>
    <lineage>
        <taxon>Bacteria</taxon>
        <taxon>Bacillati</taxon>
        <taxon>Bacillota</taxon>
        <taxon>Bacilli</taxon>
        <taxon>Bacillales</taxon>
        <taxon>Paenibacillaceae</taxon>
        <taxon>Paenibacillus</taxon>
    </lineage>
</organism>
<dbReference type="InterPro" id="IPR017871">
    <property type="entry name" value="ABC_transporter-like_CS"/>
</dbReference>
<dbReference type="KEGG" id="pgm:PGRAT_03055"/>
<accession>A0A089NCQ9</accession>
<dbReference type="HOGENOM" id="CLU_000604_1_2_9"/>
<keyword evidence="2" id="KW-0067">ATP-binding</keyword>
<dbReference type="PANTHER" id="PTHR43158:SF10">
    <property type="entry name" value="ABC TRANSPORTER ATP-BINDING PROTEIN YTRB"/>
    <property type="match status" value="1"/>
</dbReference>
<dbReference type="InterPro" id="IPR027417">
    <property type="entry name" value="P-loop_NTPase"/>
</dbReference>
<dbReference type="SUPFAM" id="SSF52540">
    <property type="entry name" value="P-loop containing nucleoside triphosphate hydrolases"/>
    <property type="match status" value="1"/>
</dbReference>
<dbReference type="Proteomes" id="UP000029500">
    <property type="component" value="Chromosome"/>
</dbReference>